<feature type="region of interest" description="Disordered" evidence="1">
    <location>
        <begin position="568"/>
        <end position="605"/>
    </location>
</feature>
<dbReference type="EMBL" id="HBIP01018784">
    <property type="protein sequence ID" value="CAE0496041.1"/>
    <property type="molecule type" value="Transcribed_RNA"/>
</dbReference>
<proteinExistence type="predicted"/>
<feature type="compositionally biased region" description="Polar residues" evidence="1">
    <location>
        <begin position="244"/>
        <end position="255"/>
    </location>
</feature>
<feature type="compositionally biased region" description="Pro residues" evidence="1">
    <location>
        <begin position="61"/>
        <end position="79"/>
    </location>
</feature>
<feature type="region of interest" description="Disordered" evidence="1">
    <location>
        <begin position="1"/>
        <end position="96"/>
    </location>
</feature>
<feature type="compositionally biased region" description="Gly residues" evidence="1">
    <location>
        <begin position="575"/>
        <end position="585"/>
    </location>
</feature>
<feature type="compositionally biased region" description="Low complexity" evidence="1">
    <location>
        <begin position="403"/>
        <end position="413"/>
    </location>
</feature>
<feature type="compositionally biased region" description="Basic and acidic residues" evidence="1">
    <location>
        <begin position="593"/>
        <end position="603"/>
    </location>
</feature>
<protein>
    <submittedName>
        <fullName evidence="2">Uncharacterized protein</fullName>
    </submittedName>
</protein>
<organism evidence="2">
    <name type="scientific">Dunaliella tertiolecta</name>
    <name type="common">Green alga</name>
    <dbReference type="NCBI Taxonomy" id="3047"/>
    <lineage>
        <taxon>Eukaryota</taxon>
        <taxon>Viridiplantae</taxon>
        <taxon>Chlorophyta</taxon>
        <taxon>core chlorophytes</taxon>
        <taxon>Chlorophyceae</taxon>
        <taxon>CS clade</taxon>
        <taxon>Chlamydomonadales</taxon>
        <taxon>Dunaliellaceae</taxon>
        <taxon>Dunaliella</taxon>
    </lineage>
</organism>
<name>A0A7S3VN09_DUNTE</name>
<feature type="compositionally biased region" description="Low complexity" evidence="1">
    <location>
        <begin position="470"/>
        <end position="517"/>
    </location>
</feature>
<feature type="region of interest" description="Disordered" evidence="1">
    <location>
        <begin position="133"/>
        <end position="271"/>
    </location>
</feature>
<feature type="region of interest" description="Disordered" evidence="1">
    <location>
        <begin position="468"/>
        <end position="533"/>
    </location>
</feature>
<sequence length="626" mass="63720">MHQPQQQQQQQPRAPLPLTVQPPRSPPPEDHPAHRIRHRSWSHTQLSLSPSMLQLPSASYPDPPPAAAAPAPAGHPPAASPSEAAPCVQPPPCAVASAPLAPTLRVSHHSHHAISTFSSTHCATTISAPLFPTAAAPPPAAPASRTSSDHLRQRPLFSPQSLPPKRTSMERTSPAPPSSPEAKNTNNSSTCSSGGSSGAKGPAAAASSHPSIAATHYTSPLSPHSGSPQAPQQSATHARLPAHPQQSAPHLQPQTLPAPALGGGSSRDAAMGRRHPLSLLLHGSSCMEQEPLRNAETHKAPRGPSLAKKAAGLARLPARLPSTSPPPAAAYVLPIPSITPAHPGAKAEIKQTLRADRACAQASALRKVASACELSGPVLAPAGSIGSGAESSTNERMRGARGGAPAASSSSSPFQLHSGKSSIGKAVSLWDSSCEQCGFSSSNSSSSCCIKCGADTLSAKAHRPSGTLHGALSGSRSSSAGTPTPSTLSCTLSSSIPSHLSRSSSNTTTSSSSTSNSFKEPPASAVAAPLEHAGLRHSLSTDVPEGMYAMMEPAYSGLASVPEAELEWAEDSGVGSEGGAAGAGPEGSLRPEQQQHKPKEAMARGRLGARLLASLRAVGSMANHAH</sequence>
<reference evidence="2" key="1">
    <citation type="submission" date="2021-01" db="EMBL/GenBank/DDBJ databases">
        <authorList>
            <person name="Corre E."/>
            <person name="Pelletier E."/>
            <person name="Niang G."/>
            <person name="Scheremetjew M."/>
            <person name="Finn R."/>
            <person name="Kale V."/>
            <person name="Holt S."/>
            <person name="Cochrane G."/>
            <person name="Meng A."/>
            <person name="Brown T."/>
            <person name="Cohen L."/>
        </authorList>
    </citation>
    <scope>NUCLEOTIDE SEQUENCE</scope>
    <source>
        <strain evidence="2">CCMP1320</strain>
    </source>
</reference>
<feature type="compositionally biased region" description="Low complexity" evidence="1">
    <location>
        <begin position="45"/>
        <end position="60"/>
    </location>
</feature>
<feature type="compositionally biased region" description="Low complexity" evidence="1">
    <location>
        <begin position="188"/>
        <end position="214"/>
    </location>
</feature>
<accession>A0A7S3VN09</accession>
<dbReference type="AlphaFoldDB" id="A0A7S3VN09"/>
<evidence type="ECO:0000256" key="1">
    <source>
        <dbReference type="SAM" id="MobiDB-lite"/>
    </source>
</evidence>
<gene>
    <name evidence="2" type="ORF">DTER00134_LOCUS11114</name>
</gene>
<feature type="compositionally biased region" description="Low complexity" evidence="1">
    <location>
        <begin position="1"/>
        <end position="12"/>
    </location>
</feature>
<feature type="region of interest" description="Disordered" evidence="1">
    <location>
        <begin position="383"/>
        <end position="417"/>
    </location>
</feature>
<feature type="compositionally biased region" description="Polar residues" evidence="1">
    <location>
        <begin position="216"/>
        <end position="236"/>
    </location>
</feature>
<evidence type="ECO:0000313" key="2">
    <source>
        <dbReference type="EMBL" id="CAE0496041.1"/>
    </source>
</evidence>